<evidence type="ECO:0000256" key="3">
    <source>
        <dbReference type="ARBA" id="ARBA00022989"/>
    </source>
</evidence>
<gene>
    <name evidence="7" type="ORF">ANCCAN_09725</name>
</gene>
<dbReference type="EMBL" id="JOJR01000133">
    <property type="protein sequence ID" value="RCN44293.1"/>
    <property type="molecule type" value="Genomic_DNA"/>
</dbReference>
<feature type="transmembrane region" description="Helical" evidence="5">
    <location>
        <begin position="234"/>
        <end position="253"/>
    </location>
</feature>
<keyword evidence="8" id="KW-1185">Reference proteome</keyword>
<feature type="transmembrane region" description="Helical" evidence="5">
    <location>
        <begin position="60"/>
        <end position="83"/>
    </location>
</feature>
<dbReference type="SUPFAM" id="SSF81321">
    <property type="entry name" value="Family A G protein-coupled receptor-like"/>
    <property type="match status" value="1"/>
</dbReference>
<dbReference type="PRINTS" id="PR00237">
    <property type="entry name" value="GPCRRHODOPSN"/>
</dbReference>
<keyword evidence="3 5" id="KW-1133">Transmembrane helix</keyword>
<feature type="transmembrane region" description="Helical" evidence="5">
    <location>
        <begin position="23"/>
        <end position="48"/>
    </location>
</feature>
<evidence type="ECO:0000256" key="1">
    <source>
        <dbReference type="ARBA" id="ARBA00004370"/>
    </source>
</evidence>
<dbReference type="PROSITE" id="PS50262">
    <property type="entry name" value="G_PROTEIN_RECEP_F1_2"/>
    <property type="match status" value="1"/>
</dbReference>
<comment type="subcellular location">
    <subcellularLocation>
        <location evidence="1">Membrane</location>
    </subcellularLocation>
</comment>
<reference evidence="7 8" key="1">
    <citation type="submission" date="2014-10" db="EMBL/GenBank/DDBJ databases">
        <title>Draft genome of the hookworm Ancylostoma caninum.</title>
        <authorList>
            <person name="Mitreva M."/>
        </authorList>
    </citation>
    <scope>NUCLEOTIDE SEQUENCE [LARGE SCALE GENOMIC DNA]</scope>
    <source>
        <strain evidence="7 8">Baltimore</strain>
    </source>
</reference>
<dbReference type="Gene3D" id="1.20.1070.10">
    <property type="entry name" value="Rhodopsin 7-helix transmembrane proteins"/>
    <property type="match status" value="1"/>
</dbReference>
<name>A0A368GIS2_ANCCA</name>
<accession>A0A368GIS2</accession>
<sequence>MADELLTCFRAIHPAKASLVERLIFGSVMLIVTVTSLLVNVLVAIVFVRTNAIERLVRPHIIGMIVASVIYLLTNCWILLPSILGNIHFPDPYNAVLATPNTIGYLMIMFTTTTMAVDRFMIFFVPKGHQLLAHNPTLLHIFAAIPSMMALSFTLHMNLIGCRKRVNSYTLSYTYACSDCGFYSPMLHAFAFVFPGVNFAIYLLVFLRIVQMKATVLSKKVPSFSSVKQQEIKLVIQFLLICVAQFLSSVSFYTLPPLTGGQDVAFYLTAIFSTLNTMTNPCVIFVFQPRVRRAVASLLRTAHIRDTSVVVSKVQCAPSRTPTTTVRLNIM</sequence>
<feature type="transmembrane region" description="Helical" evidence="5">
    <location>
        <begin position="103"/>
        <end position="125"/>
    </location>
</feature>
<dbReference type="InterPro" id="IPR000276">
    <property type="entry name" value="GPCR_Rhodpsn"/>
</dbReference>
<evidence type="ECO:0000256" key="5">
    <source>
        <dbReference type="SAM" id="Phobius"/>
    </source>
</evidence>
<dbReference type="InterPro" id="IPR019430">
    <property type="entry name" value="7TM_GPCR_serpentine_rcpt_Srx"/>
</dbReference>
<evidence type="ECO:0000256" key="4">
    <source>
        <dbReference type="ARBA" id="ARBA00023136"/>
    </source>
</evidence>
<feature type="transmembrane region" description="Helical" evidence="5">
    <location>
        <begin position="189"/>
        <end position="210"/>
    </location>
</feature>
<dbReference type="Proteomes" id="UP000252519">
    <property type="component" value="Unassembled WGS sequence"/>
</dbReference>
<protein>
    <recommendedName>
        <fullName evidence="6">G-protein coupled receptors family 1 profile domain-containing protein</fullName>
    </recommendedName>
</protein>
<comment type="caution">
    <text evidence="7">The sequence shown here is derived from an EMBL/GenBank/DDBJ whole genome shotgun (WGS) entry which is preliminary data.</text>
</comment>
<dbReference type="OrthoDB" id="5866147at2759"/>
<dbReference type="Pfam" id="PF10328">
    <property type="entry name" value="7TM_GPCR_Srx"/>
    <property type="match status" value="1"/>
</dbReference>
<dbReference type="PANTHER" id="PTHR22718:SF11">
    <property type="entry name" value="7TM GPCR SERPENTINE RECEPTOR CLASS X (SRX) DOMAIN-CONTAINING PROTEIN"/>
    <property type="match status" value="1"/>
</dbReference>
<feature type="domain" description="G-protein coupled receptors family 1 profile" evidence="6">
    <location>
        <begin position="39"/>
        <end position="284"/>
    </location>
</feature>
<feature type="transmembrane region" description="Helical" evidence="5">
    <location>
        <begin position="265"/>
        <end position="287"/>
    </location>
</feature>
<dbReference type="PANTHER" id="PTHR22718">
    <property type="entry name" value="SERPENTINE RECEPTOR, CLASS X"/>
    <property type="match status" value="1"/>
</dbReference>
<evidence type="ECO:0000256" key="2">
    <source>
        <dbReference type="ARBA" id="ARBA00022692"/>
    </source>
</evidence>
<evidence type="ECO:0000313" key="8">
    <source>
        <dbReference type="Proteomes" id="UP000252519"/>
    </source>
</evidence>
<keyword evidence="2 5" id="KW-0812">Transmembrane</keyword>
<evidence type="ECO:0000313" key="7">
    <source>
        <dbReference type="EMBL" id="RCN44293.1"/>
    </source>
</evidence>
<keyword evidence="4 5" id="KW-0472">Membrane</keyword>
<dbReference type="GO" id="GO:0016020">
    <property type="term" value="C:membrane"/>
    <property type="evidence" value="ECO:0007669"/>
    <property type="project" value="UniProtKB-SubCell"/>
</dbReference>
<dbReference type="AlphaFoldDB" id="A0A368GIS2"/>
<feature type="transmembrane region" description="Helical" evidence="5">
    <location>
        <begin position="137"/>
        <end position="160"/>
    </location>
</feature>
<dbReference type="InterPro" id="IPR017452">
    <property type="entry name" value="GPCR_Rhodpsn_7TM"/>
</dbReference>
<organism evidence="7 8">
    <name type="scientific">Ancylostoma caninum</name>
    <name type="common">Dog hookworm</name>
    <dbReference type="NCBI Taxonomy" id="29170"/>
    <lineage>
        <taxon>Eukaryota</taxon>
        <taxon>Metazoa</taxon>
        <taxon>Ecdysozoa</taxon>
        <taxon>Nematoda</taxon>
        <taxon>Chromadorea</taxon>
        <taxon>Rhabditida</taxon>
        <taxon>Rhabditina</taxon>
        <taxon>Rhabditomorpha</taxon>
        <taxon>Strongyloidea</taxon>
        <taxon>Ancylostomatidae</taxon>
        <taxon>Ancylostomatinae</taxon>
        <taxon>Ancylostoma</taxon>
    </lineage>
</organism>
<dbReference type="GO" id="GO:0004930">
    <property type="term" value="F:G protein-coupled receptor activity"/>
    <property type="evidence" value="ECO:0007669"/>
    <property type="project" value="InterPro"/>
</dbReference>
<proteinExistence type="predicted"/>
<evidence type="ECO:0000259" key="6">
    <source>
        <dbReference type="PROSITE" id="PS50262"/>
    </source>
</evidence>